<feature type="repeat" description="ANK" evidence="1">
    <location>
        <begin position="237"/>
        <end position="270"/>
    </location>
</feature>
<dbReference type="PROSITE" id="PS50297">
    <property type="entry name" value="ANK_REP_REGION"/>
    <property type="match status" value="4"/>
</dbReference>
<accession>A0A1V9YFG0</accession>
<dbReference type="Pfam" id="PF12796">
    <property type="entry name" value="Ank_2"/>
    <property type="match status" value="3"/>
</dbReference>
<gene>
    <name evidence="2" type="ORF">ACHHYP_13330</name>
</gene>
<evidence type="ECO:0000256" key="1">
    <source>
        <dbReference type="PROSITE-ProRule" id="PRU00023"/>
    </source>
</evidence>
<organism evidence="2 3">
    <name type="scientific">Achlya hypogyna</name>
    <name type="common">Oomycete</name>
    <name type="synonym">Protoachlya hypogyna</name>
    <dbReference type="NCBI Taxonomy" id="1202772"/>
    <lineage>
        <taxon>Eukaryota</taxon>
        <taxon>Sar</taxon>
        <taxon>Stramenopiles</taxon>
        <taxon>Oomycota</taxon>
        <taxon>Saprolegniomycetes</taxon>
        <taxon>Saprolegniales</taxon>
        <taxon>Achlyaceae</taxon>
        <taxon>Achlya</taxon>
    </lineage>
</organism>
<comment type="caution">
    <text evidence="2">The sequence shown here is derived from an EMBL/GenBank/DDBJ whole genome shotgun (WGS) entry which is preliminary data.</text>
</comment>
<dbReference type="PANTHER" id="PTHR24118">
    <property type="entry name" value="POTE ANKYRIN DOMAIN"/>
    <property type="match status" value="1"/>
</dbReference>
<feature type="repeat" description="ANK" evidence="1">
    <location>
        <begin position="204"/>
        <end position="236"/>
    </location>
</feature>
<keyword evidence="1" id="KW-0040">ANK repeat</keyword>
<sequence length="510" mass="55280">MPANSTAWEAAVAEGDTATMRTLLYDDDSEAPAYGYTQVLEAKSGATVDRLRRLRTMTRIVKGHRSGLLDEILVDGGAALHSAVRKGHTDAVALLLHAGADPNCLDGNLWSPVYAAAANPRRWAVLTLLLQFGADLHCLQNGETPLHRATKAGHASLVELFLRFGSSPNMLDKESLWFGLADATNYVAALLLQYGANTNVFNSRGATLLQVAITSGDDAMARLLLRSGADCNLRDAKGQTSLHVAVACGQHGLVQYMLASHQANPNLLDKISMGHSSLQVAIYRDDTRMVELLLGHGGLSQQTRLAGLRTAMELHAVAVARLIVANHQRLRNKAGQTAMHFASVYCSDGAMVDMLLDMGVAINAQDDMGFTPLMYTGQRSQPELFRLLMTKGAVMLSWPIVAADQSKYHTAVWPWLLECPAAAIADLATQLRPLLQVQSPVSTTGTNDAYATDVLVLLTYNAFPCGILALVDACLRRRQCRLQASEIICAWALGQQHCYLAKCFWDLGCR</sequence>
<dbReference type="AlphaFoldDB" id="A0A1V9YFG0"/>
<name>A0A1V9YFG0_ACHHY</name>
<reference evidence="2 3" key="1">
    <citation type="journal article" date="2014" name="Genome Biol. Evol.">
        <title>The secreted proteins of Achlya hypogyna and Thraustotheca clavata identify the ancestral oomycete secretome and reveal gene acquisitions by horizontal gene transfer.</title>
        <authorList>
            <person name="Misner I."/>
            <person name="Blouin N."/>
            <person name="Leonard G."/>
            <person name="Richards T.A."/>
            <person name="Lane C.E."/>
        </authorList>
    </citation>
    <scope>NUCLEOTIDE SEQUENCE [LARGE SCALE GENOMIC DNA]</scope>
    <source>
        <strain evidence="2 3">ATCC 48635</strain>
    </source>
</reference>
<feature type="repeat" description="ANK" evidence="1">
    <location>
        <begin position="141"/>
        <end position="173"/>
    </location>
</feature>
<dbReference type="InterPro" id="IPR002110">
    <property type="entry name" value="Ankyrin_rpt"/>
</dbReference>
<dbReference type="PANTHER" id="PTHR24118:SF99">
    <property type="entry name" value="POTE ANKYRIN DOMAIN FAMILY MEMBER 3C-RELATED"/>
    <property type="match status" value="1"/>
</dbReference>
<evidence type="ECO:0000313" key="3">
    <source>
        <dbReference type="Proteomes" id="UP000243579"/>
    </source>
</evidence>
<dbReference type="PROSITE" id="PS50088">
    <property type="entry name" value="ANK_REPEAT"/>
    <property type="match status" value="5"/>
</dbReference>
<dbReference type="EMBL" id="JNBR01001855">
    <property type="protein sequence ID" value="OQR84485.1"/>
    <property type="molecule type" value="Genomic_DNA"/>
</dbReference>
<dbReference type="STRING" id="1202772.A0A1V9YFG0"/>
<keyword evidence="3" id="KW-1185">Reference proteome</keyword>
<feature type="repeat" description="ANK" evidence="1">
    <location>
        <begin position="334"/>
        <end position="367"/>
    </location>
</feature>
<dbReference type="OrthoDB" id="20872at2759"/>
<dbReference type="InterPro" id="IPR036770">
    <property type="entry name" value="Ankyrin_rpt-contain_sf"/>
</dbReference>
<dbReference type="Proteomes" id="UP000243579">
    <property type="component" value="Unassembled WGS sequence"/>
</dbReference>
<evidence type="ECO:0000313" key="2">
    <source>
        <dbReference type="EMBL" id="OQR84485.1"/>
    </source>
</evidence>
<feature type="repeat" description="ANK" evidence="1">
    <location>
        <begin position="75"/>
        <end position="107"/>
    </location>
</feature>
<dbReference type="SMART" id="SM00248">
    <property type="entry name" value="ANK"/>
    <property type="match status" value="8"/>
</dbReference>
<dbReference type="SUPFAM" id="SSF48403">
    <property type="entry name" value="Ankyrin repeat"/>
    <property type="match status" value="1"/>
</dbReference>
<dbReference type="PRINTS" id="PR01415">
    <property type="entry name" value="ANKYRIN"/>
</dbReference>
<proteinExistence type="predicted"/>
<dbReference type="Gene3D" id="1.25.40.20">
    <property type="entry name" value="Ankyrin repeat-containing domain"/>
    <property type="match status" value="2"/>
</dbReference>
<protein>
    <submittedName>
        <fullName evidence="2">Uncharacterized protein</fullName>
    </submittedName>
</protein>